<evidence type="ECO:0000256" key="5">
    <source>
        <dbReference type="RuleBase" id="RU361168"/>
    </source>
</evidence>
<evidence type="ECO:0000256" key="2">
    <source>
        <dbReference type="ARBA" id="ARBA00022729"/>
    </source>
</evidence>
<dbReference type="GO" id="GO:0005975">
    <property type="term" value="P:carbohydrate metabolic process"/>
    <property type="evidence" value="ECO:0007669"/>
    <property type="project" value="InterPro"/>
</dbReference>
<evidence type="ECO:0000313" key="7">
    <source>
        <dbReference type="EMBL" id="MBB5060312.1"/>
    </source>
</evidence>
<dbReference type="Pfam" id="PF13290">
    <property type="entry name" value="CHB_HEX_C_1"/>
    <property type="match status" value="2"/>
</dbReference>
<sequence>MLLALFATASLGNAQVNGVGQQPYLGWSSFSEQTINSAFLTQANIQAESDALKSSGLEEHGFAYINIDSGWQGSFDSNGRPLPSSSTFPDIKALVDHIHANGQKAGIYWIPGIEQPAVDGNYPVLGTSYHTQDIVVMPLAKGNSFAGALPNPYHDKIDFTKPGAQEYIDSIVALFASWGIDFIKLDAVTPGSYVNDLSIDNRPDVEAYSKAITSSGRPMWLTVSWQLDQDYLDTWQQFSNARRIDDDVECEGNCGTGVLTNWPRILVREYDDVAWQNAAGPTAGWNDLDTLDVGDGIADGITATEKQTAITLWSMANSPLYLGGDLTNLDDFAKSAFTNDELLAVDQSGHPAAQMVGGFHPVWMANTGDGSVYVAMYNLTAIPDRVDVRWSDLGFNNATAVRDLWNKTDLGAFQAGFSAMILGHGSRILKVTPDVAISPVPIGKVYEAEAATLSGSASIASCSACSGGLKVGNIGGNSMVTFANVNVTSAGTYQMEIGGMTQGPRTLEYSVNGGPAQSLNMSGGSYMLPQSSTVPVTLSAGNNTIAFGNPSGYGADLDRIAIRGDGKEPSPSFTTYEAEGAQLAGTSGFNYSSRASGGAYVGNFGGGASNTVTFPNVTVPSTGTYQMEIDYVTSGQRTFFVTVNGGTPIELDLNGTNFSDPVPYVLPVQLNGGVANSIVFSNPNASGYAPGLDSITIALGANTAPTISPAGGSFTTVQTVTLSDTTADAAIYYTTDGSTPSTSSTLYTAPITVAASETVRAIAIAAGYPNSSVASATYTLTLSPAATPTFTPAAGTYTSVQSVTISDATIGANIYYTTDGTTPSTSSTLYSGPISIALTATIEAIAVGNGSPSALGSAAYNINLPAPSFSLTSTTSALTIAKGQQGSIGLSIASLNGFSGAVTFNCSGLLAASTCSFTPATVTPTAGASASTILTVLTSMNTAANRSHNLPGAPVSCFALAALCLLGRKGRRSTYRIVLLALSAVTLSAFIGCGGNGSSKKPPTQSTVTVTATSGAIQQSTTITITVQ</sequence>
<dbReference type="CDD" id="cd04081">
    <property type="entry name" value="CBM35_galactosidase-like"/>
    <property type="match status" value="2"/>
</dbReference>
<evidence type="ECO:0000313" key="8">
    <source>
        <dbReference type="Proteomes" id="UP000540989"/>
    </source>
</evidence>
<dbReference type="InterPro" id="IPR008979">
    <property type="entry name" value="Galactose-bd-like_sf"/>
</dbReference>
<keyword evidence="2" id="KW-0732">Signal</keyword>
<gene>
    <name evidence="7" type="ORF">HDF16_005048</name>
</gene>
<dbReference type="Gene3D" id="2.60.120.260">
    <property type="entry name" value="Galactose-binding domain-like"/>
    <property type="match status" value="2"/>
</dbReference>
<feature type="domain" description="CBM6" evidence="6">
    <location>
        <begin position="444"/>
        <end position="563"/>
    </location>
</feature>
<dbReference type="Pfam" id="PF17801">
    <property type="entry name" value="Melibiase_C"/>
    <property type="match status" value="1"/>
</dbReference>
<dbReference type="AlphaFoldDB" id="A0A7W7ZI74"/>
<dbReference type="EMBL" id="JACHIP010000011">
    <property type="protein sequence ID" value="MBB5060312.1"/>
    <property type="molecule type" value="Genomic_DNA"/>
</dbReference>
<dbReference type="EC" id="3.2.1.22" evidence="5"/>
<keyword evidence="5" id="KW-1015">Disulfide bond</keyword>
<dbReference type="InterPro" id="IPR002241">
    <property type="entry name" value="Glyco_hydro_27"/>
</dbReference>
<keyword evidence="3 5" id="KW-0378">Hydrolase</keyword>
<comment type="caution">
    <text evidence="7">The sequence shown here is derived from an EMBL/GenBank/DDBJ whole genome shotgun (WGS) entry which is preliminary data.</text>
</comment>
<comment type="catalytic activity">
    <reaction evidence="5">
        <text>Hydrolysis of terminal, non-reducing alpha-D-galactose residues in alpha-D-galactosides, including galactose oligosaccharides, galactomannans and galactolipids.</text>
        <dbReference type="EC" id="3.2.1.22"/>
    </reaction>
</comment>
<dbReference type="Gene3D" id="3.20.20.70">
    <property type="entry name" value="Aldolase class I"/>
    <property type="match status" value="1"/>
</dbReference>
<dbReference type="PANTHER" id="PTHR11452">
    <property type="entry name" value="ALPHA-GALACTOSIDASE/ALPHA-N-ACETYLGALACTOSAMINIDASE"/>
    <property type="match status" value="1"/>
</dbReference>
<dbReference type="PRINTS" id="PR00740">
    <property type="entry name" value="GLHYDRLASE27"/>
</dbReference>
<dbReference type="CDD" id="cd14792">
    <property type="entry name" value="GH27"/>
    <property type="match status" value="1"/>
</dbReference>
<dbReference type="InterPro" id="IPR041233">
    <property type="entry name" value="Melibiase_C"/>
</dbReference>
<keyword evidence="8" id="KW-1185">Reference proteome</keyword>
<accession>A0A7W7ZI74</accession>
<dbReference type="Pfam" id="PF16990">
    <property type="entry name" value="CBM_35"/>
    <property type="match status" value="2"/>
</dbReference>
<dbReference type="Proteomes" id="UP000540989">
    <property type="component" value="Unassembled WGS sequence"/>
</dbReference>
<dbReference type="InterPro" id="IPR013780">
    <property type="entry name" value="Glyco_hydro_b"/>
</dbReference>
<dbReference type="Pfam" id="PF16499">
    <property type="entry name" value="Melibiase_2"/>
    <property type="match status" value="2"/>
</dbReference>
<evidence type="ECO:0000256" key="3">
    <source>
        <dbReference type="ARBA" id="ARBA00022801"/>
    </source>
</evidence>
<comment type="similarity">
    <text evidence="1 5">Belongs to the glycosyl hydrolase 27 family.</text>
</comment>
<dbReference type="GO" id="GO:0030246">
    <property type="term" value="F:carbohydrate binding"/>
    <property type="evidence" value="ECO:0007669"/>
    <property type="project" value="InterPro"/>
</dbReference>
<evidence type="ECO:0000256" key="4">
    <source>
        <dbReference type="ARBA" id="ARBA00023295"/>
    </source>
</evidence>
<feature type="domain" description="CBM6" evidence="6">
    <location>
        <begin position="574"/>
        <end position="698"/>
    </location>
</feature>
<dbReference type="Gene3D" id="2.60.40.1180">
    <property type="entry name" value="Golgi alpha-mannosidase II"/>
    <property type="match status" value="1"/>
</dbReference>
<dbReference type="SUPFAM" id="SSF51445">
    <property type="entry name" value="(Trans)glycosidases"/>
    <property type="match status" value="1"/>
</dbReference>
<dbReference type="GO" id="GO:0004557">
    <property type="term" value="F:alpha-galactosidase activity"/>
    <property type="evidence" value="ECO:0007669"/>
    <property type="project" value="UniProtKB-EC"/>
</dbReference>
<proteinExistence type="inferred from homology"/>
<dbReference type="InterPro" id="IPR013785">
    <property type="entry name" value="Aldolase_TIM"/>
</dbReference>
<dbReference type="SUPFAM" id="SSF49785">
    <property type="entry name" value="Galactose-binding domain-like"/>
    <property type="match status" value="2"/>
</dbReference>
<dbReference type="InterPro" id="IPR005084">
    <property type="entry name" value="CBM6"/>
</dbReference>
<dbReference type="InterPro" id="IPR017853">
    <property type="entry name" value="GH"/>
</dbReference>
<name>A0A7W7ZI74_9BACT</name>
<protein>
    <recommendedName>
        <fullName evidence="5">Alpha-galactosidase</fullName>
        <ecNumber evidence="5">3.2.1.22</ecNumber>
    </recommendedName>
    <alternativeName>
        <fullName evidence="5">Melibiase</fullName>
    </alternativeName>
</protein>
<evidence type="ECO:0000259" key="6">
    <source>
        <dbReference type="PROSITE" id="PS51175"/>
    </source>
</evidence>
<organism evidence="7 8">
    <name type="scientific">Granulicella aggregans</name>
    <dbReference type="NCBI Taxonomy" id="474949"/>
    <lineage>
        <taxon>Bacteria</taxon>
        <taxon>Pseudomonadati</taxon>
        <taxon>Acidobacteriota</taxon>
        <taxon>Terriglobia</taxon>
        <taxon>Terriglobales</taxon>
        <taxon>Acidobacteriaceae</taxon>
        <taxon>Granulicella</taxon>
    </lineage>
</organism>
<dbReference type="PROSITE" id="PS51175">
    <property type="entry name" value="CBM6"/>
    <property type="match status" value="2"/>
</dbReference>
<keyword evidence="4 5" id="KW-0326">Glycosidase</keyword>
<reference evidence="7 8" key="1">
    <citation type="submission" date="2020-08" db="EMBL/GenBank/DDBJ databases">
        <title>Genomic Encyclopedia of Type Strains, Phase IV (KMG-V): Genome sequencing to study the core and pangenomes of soil and plant-associated prokaryotes.</title>
        <authorList>
            <person name="Whitman W."/>
        </authorList>
    </citation>
    <scope>NUCLEOTIDE SEQUENCE [LARGE SCALE GENOMIC DNA]</scope>
    <source>
        <strain evidence="7 8">M8UP14</strain>
    </source>
</reference>
<dbReference type="SUPFAM" id="SSF51011">
    <property type="entry name" value="Glycosyl hydrolase domain"/>
    <property type="match status" value="1"/>
</dbReference>
<dbReference type="InterPro" id="IPR059177">
    <property type="entry name" value="GH29D-like_dom"/>
</dbReference>
<dbReference type="PANTHER" id="PTHR11452:SF33">
    <property type="entry name" value="ALPHA-GALACTOSIDASE 2"/>
    <property type="match status" value="1"/>
</dbReference>
<evidence type="ECO:0000256" key="1">
    <source>
        <dbReference type="ARBA" id="ARBA00009743"/>
    </source>
</evidence>